<evidence type="ECO:0000313" key="3">
    <source>
        <dbReference type="EMBL" id="MBB1488208.1"/>
    </source>
</evidence>
<organism evidence="3 4">
    <name type="scientific">Oceanospirillum sediminis</name>
    <dbReference type="NCBI Taxonomy" id="2760088"/>
    <lineage>
        <taxon>Bacteria</taxon>
        <taxon>Pseudomonadati</taxon>
        <taxon>Pseudomonadota</taxon>
        <taxon>Gammaproteobacteria</taxon>
        <taxon>Oceanospirillales</taxon>
        <taxon>Oceanospirillaceae</taxon>
        <taxon>Oceanospirillum</taxon>
    </lineage>
</organism>
<keyword evidence="1" id="KW-0106">Calcium</keyword>
<dbReference type="InterPro" id="IPR001343">
    <property type="entry name" value="Hemolysn_Ca-bd"/>
</dbReference>
<evidence type="ECO:0000313" key="4">
    <source>
        <dbReference type="Proteomes" id="UP000565262"/>
    </source>
</evidence>
<feature type="compositionally biased region" description="Polar residues" evidence="2">
    <location>
        <begin position="190"/>
        <end position="210"/>
    </location>
</feature>
<dbReference type="PRINTS" id="PR00313">
    <property type="entry name" value="CABNDNGRPT"/>
</dbReference>
<dbReference type="Gene3D" id="2.150.10.10">
    <property type="entry name" value="Serralysin-like metalloprotease, C-terminal"/>
    <property type="match status" value="2"/>
</dbReference>
<feature type="region of interest" description="Disordered" evidence="2">
    <location>
        <begin position="185"/>
        <end position="210"/>
    </location>
</feature>
<dbReference type="Pfam" id="PF00353">
    <property type="entry name" value="HemolysinCabind"/>
    <property type="match status" value="4"/>
</dbReference>
<keyword evidence="4" id="KW-1185">Reference proteome</keyword>
<gene>
    <name evidence="3" type="ORF">H4O21_16520</name>
</gene>
<dbReference type="SUPFAM" id="SSF51120">
    <property type="entry name" value="beta-Roll"/>
    <property type="match status" value="1"/>
</dbReference>
<reference evidence="3 4" key="1">
    <citation type="submission" date="2020-08" db="EMBL/GenBank/DDBJ databases">
        <title>Oceanospirillum sp. nov. isolated from marine sediment.</title>
        <authorList>
            <person name="Ji X."/>
        </authorList>
    </citation>
    <scope>NUCLEOTIDE SEQUENCE [LARGE SCALE GENOMIC DNA]</scope>
    <source>
        <strain evidence="3 4">D5</strain>
    </source>
</reference>
<proteinExistence type="predicted"/>
<protein>
    <submittedName>
        <fullName evidence="3">Calcium-binding protein</fullName>
    </submittedName>
</protein>
<evidence type="ECO:0000256" key="1">
    <source>
        <dbReference type="ARBA" id="ARBA00022837"/>
    </source>
</evidence>
<comment type="caution">
    <text evidence="3">The sequence shown here is derived from an EMBL/GenBank/DDBJ whole genome shotgun (WGS) entry which is preliminary data.</text>
</comment>
<name>A0A839ITB4_9GAMM</name>
<dbReference type="InterPro" id="IPR011049">
    <property type="entry name" value="Serralysin-like_metalloprot_C"/>
</dbReference>
<accession>A0A839ITB4</accession>
<dbReference type="RefSeq" id="WP_182809982.1">
    <property type="nucleotide sequence ID" value="NZ_JACJFM010000025.1"/>
</dbReference>
<dbReference type="GO" id="GO:0005509">
    <property type="term" value="F:calcium ion binding"/>
    <property type="evidence" value="ECO:0007669"/>
    <property type="project" value="InterPro"/>
</dbReference>
<sequence length="1402" mass="140430">MSNDTVNVQRGIVGAAAGDDTYVLSANLIDDNAEIRISDVEGSNTVQLIGGLTIASARIAGDTAQLTLSNGAVVTVLGASTMSYVIGGNPLAGVAGVTKDYDAFVADILGTTVPTDGSVVDGVNSGTIQDDGTIDTNTSTPAGPSFDLTNGSDKATANIFNSDMVFTPDGSDRILSLQDEDELTGEAGRTDNTLNAEIGNTNADEGTTPTVTPQLNNIQIVNLEWTGNTTTVDLRYADDVSTVNIDKITADANTVTVNNITTPAANLRVADAADATTTVTFNYQRGVLAGTETANLELNDVLANTITQNALSTGANTEGFEAVNLHAVNGVAISALSVNEMETLTITGSDYLDIVNLTAASGAGANAATEFMNFTAGALANPKAVGLLDLDASAFTGTLTLDVSTALGGFQDPGNSGEPVHTSIQGGTGDDTFWTGTSFAATSTTNRDTLDGGTGANTLVTTAGIAGDAAISNVQTLELRQQGTDTVNDDAATAQTVDFDAFDADLTKVIMRDEFRDATGDVGGGDFDGATFNLVDLGADLASNGNLVLRHSITDAVAGTDAVVNAQLKDASGNDDTVAITVENDLNTGTTFDYTLNATGASAAETVESVTIVDADTESNIVNLTQAQNHTGTVTLSGGVADQSYTVDDSLVAATVDASAQLSDLRLTVGKTDGTAVTQDIKLGAGNDILTFENIDDFQAVDSISDAGGSDIVRAAFSDDSALSLTDIEGLHIIATENVELGMANADVDQLVILADIAADGNADASPTTAEPFNINGAGPTDIITLTDTALTELNFQADLDTDDRNTAAARAVAEAAGLAAGAVGTAAYDAAYKGVLDDAEDTANFNGVTLANNTATALTVNINSGLDDVIFGAQAYNLGQLTAHGITSMDIKITDEDDQVGGANAVTTINNIYAKNMASLTISAADDVDLNTVSGAALNNSLTTLDASQVGGDVTADVISLGDNAKVTLANGDHTFSALGSAGKNISITAGNGDNDLTGSAQSDTITTGSGWDTIHGDRGDNVITAGAGNDIVTAKDGNDTVDLGTGIDSFTDNLNTGINASLATNTVAMSGGVAAVAIDVAGDGAGVGDVDQMLAVGAGSDLRLSWTGAALSTGTAVLDGRVATTFDDGTAAPNLSFAGTANSDLYILTDTAGGATAEGVTFSGGAGNDVALLTAADDFLTFSGGAGNDAAVGGGGTDLFNGGAGADQFVLQNTATIDGNADVVSIADGESTASGWDVIYGFDAGGVALATPVAAATAGTNSGDDKLNLDTTTIAALDAGGANGVDGDNAGVIQSHRIGNDGVITFDTDDTDAFSAVVVGTGANQISLADALAYLAANIDGGATVMFNYDANGDLDTTDAEDAAFVFQDGVTDTVVQLVGGNFTGLEAAGAGTVNLIEIA</sequence>
<evidence type="ECO:0000256" key="2">
    <source>
        <dbReference type="SAM" id="MobiDB-lite"/>
    </source>
</evidence>
<dbReference type="EMBL" id="JACJFM010000025">
    <property type="protein sequence ID" value="MBB1488208.1"/>
    <property type="molecule type" value="Genomic_DNA"/>
</dbReference>
<dbReference type="Proteomes" id="UP000565262">
    <property type="component" value="Unassembled WGS sequence"/>
</dbReference>